<evidence type="ECO:0000256" key="6">
    <source>
        <dbReference type="ARBA" id="ARBA00022695"/>
    </source>
</evidence>
<dbReference type="RefSeq" id="WP_204198248.1">
    <property type="nucleotide sequence ID" value="NZ_JAFEMC010000002.1"/>
</dbReference>
<feature type="domain" description="DNA polymerase III beta sliding clamp central" evidence="12">
    <location>
        <begin position="136"/>
        <end position="247"/>
    </location>
</feature>
<sequence>MNEGSFQIPVTALRAMLGDVAGVVEARNTIPILSNVLISVGRTGVVVTGTDLDAWAERHHSLEAEAAFSFTVEAGLMARVAAKLPADGEALVKVADGKLTLSVGRSRFSMGTLPVDDFPSLPRGEFEAEFEMPAIYLAAAFDQVAHCASTEATRYYLNGVFVHAPNDGDLRFATTDGHRLARCAVARPDGAEALPDVIIPRKVVKLLLPLLGRHEGNVDVRISRKRVRFEIGSTTIDAKTIDGEFPDYTRVIPSSHTGKLTIAREDLAKAVARVATISTEKTRAVKLELESDLLVLSVSSPETGTAREEVPCGWPFTALTIGFNAKYLGEMLGHMSADTIEATFTDSAAPSLWRDSEAASTTFVLMPLRV</sequence>
<comment type="caution">
    <text evidence="14">The sequence shown here is derived from an EMBL/GenBank/DDBJ whole genome shotgun (WGS) entry which is preliminary data.</text>
</comment>
<evidence type="ECO:0000313" key="14">
    <source>
        <dbReference type="EMBL" id="MBM6576361.1"/>
    </source>
</evidence>
<keyword evidence="8 10" id="KW-0239">DNA-directed DNA polymerase</keyword>
<accession>A0ABS2D8B2</accession>
<keyword evidence="4 10" id="KW-0963">Cytoplasm</keyword>
<reference evidence="14 15" key="1">
    <citation type="submission" date="2020-12" db="EMBL/GenBank/DDBJ databases">
        <title>Sphingomonas sp.</title>
        <authorList>
            <person name="Kim M.K."/>
        </authorList>
    </citation>
    <scope>NUCLEOTIDE SEQUENCE [LARGE SCALE GENOMIC DNA]</scope>
    <source>
        <strain evidence="14 15">BT552</strain>
    </source>
</reference>
<dbReference type="InterPro" id="IPR046938">
    <property type="entry name" value="DNA_clamp_sf"/>
</dbReference>
<evidence type="ECO:0000313" key="15">
    <source>
        <dbReference type="Proteomes" id="UP000763641"/>
    </source>
</evidence>
<dbReference type="SMART" id="SM00480">
    <property type="entry name" value="POL3Bc"/>
    <property type="match status" value="1"/>
</dbReference>
<evidence type="ECO:0000256" key="4">
    <source>
        <dbReference type="ARBA" id="ARBA00022490"/>
    </source>
</evidence>
<evidence type="ECO:0000256" key="5">
    <source>
        <dbReference type="ARBA" id="ARBA00022679"/>
    </source>
</evidence>
<dbReference type="Pfam" id="PF02768">
    <property type="entry name" value="DNA_pol3_beta_3"/>
    <property type="match status" value="1"/>
</dbReference>
<dbReference type="NCBIfam" id="TIGR00663">
    <property type="entry name" value="dnan"/>
    <property type="match status" value="1"/>
</dbReference>
<organism evidence="14 15">
    <name type="scientific">Sphingomonas longa</name>
    <dbReference type="NCBI Taxonomy" id="2778730"/>
    <lineage>
        <taxon>Bacteria</taxon>
        <taxon>Pseudomonadati</taxon>
        <taxon>Pseudomonadota</taxon>
        <taxon>Alphaproteobacteria</taxon>
        <taxon>Sphingomonadales</taxon>
        <taxon>Sphingomonadaceae</taxon>
        <taxon>Sphingomonas</taxon>
    </lineage>
</organism>
<comment type="similarity">
    <text evidence="2 10">Belongs to the beta sliding clamp family.</text>
</comment>
<evidence type="ECO:0000256" key="2">
    <source>
        <dbReference type="ARBA" id="ARBA00010752"/>
    </source>
</evidence>
<dbReference type="GO" id="GO:0003887">
    <property type="term" value="F:DNA-directed DNA polymerase activity"/>
    <property type="evidence" value="ECO:0007669"/>
    <property type="project" value="UniProtKB-EC"/>
</dbReference>
<dbReference type="Gene3D" id="3.70.10.10">
    <property type="match status" value="1"/>
</dbReference>
<keyword evidence="6 10" id="KW-0548">Nucleotidyltransferase</keyword>
<dbReference type="PANTHER" id="PTHR30478">
    <property type="entry name" value="DNA POLYMERASE III SUBUNIT BETA"/>
    <property type="match status" value="1"/>
</dbReference>
<dbReference type="Gene3D" id="3.10.150.10">
    <property type="entry name" value="DNA Polymerase III, subunit A, domain 2"/>
    <property type="match status" value="1"/>
</dbReference>
<evidence type="ECO:0000256" key="8">
    <source>
        <dbReference type="ARBA" id="ARBA00022932"/>
    </source>
</evidence>
<dbReference type="SUPFAM" id="SSF55979">
    <property type="entry name" value="DNA clamp"/>
    <property type="match status" value="3"/>
</dbReference>
<evidence type="ECO:0000256" key="3">
    <source>
        <dbReference type="ARBA" id="ARBA00021035"/>
    </source>
</evidence>
<dbReference type="Pfam" id="PF02767">
    <property type="entry name" value="DNA_pol3_beta_2"/>
    <property type="match status" value="1"/>
</dbReference>
<gene>
    <name evidence="14" type="primary">dnaN</name>
    <name evidence="14" type="ORF">ILT43_08245</name>
</gene>
<evidence type="ECO:0000256" key="7">
    <source>
        <dbReference type="ARBA" id="ARBA00022705"/>
    </source>
</evidence>
<protein>
    <recommendedName>
        <fullName evidence="3 10">Beta sliding clamp</fullName>
    </recommendedName>
</protein>
<dbReference type="PIRSF" id="PIRSF000804">
    <property type="entry name" value="DNA_pol_III_b"/>
    <property type="match status" value="1"/>
</dbReference>
<keyword evidence="15" id="KW-1185">Reference proteome</keyword>
<evidence type="ECO:0000259" key="13">
    <source>
        <dbReference type="Pfam" id="PF02768"/>
    </source>
</evidence>
<name>A0ABS2D8B2_9SPHN</name>
<evidence type="ECO:0000259" key="11">
    <source>
        <dbReference type="Pfam" id="PF00712"/>
    </source>
</evidence>
<dbReference type="Proteomes" id="UP000763641">
    <property type="component" value="Unassembled WGS sequence"/>
</dbReference>
<evidence type="ECO:0000256" key="9">
    <source>
        <dbReference type="ARBA" id="ARBA00023125"/>
    </source>
</evidence>
<proteinExistence type="inferred from homology"/>
<comment type="subunit">
    <text evidence="10">Forms a ring-shaped head-to-tail homodimer around DNA.</text>
</comment>
<comment type="subcellular location">
    <subcellularLocation>
        <location evidence="1 10">Cytoplasm</location>
    </subcellularLocation>
</comment>
<evidence type="ECO:0000256" key="1">
    <source>
        <dbReference type="ARBA" id="ARBA00004496"/>
    </source>
</evidence>
<dbReference type="Pfam" id="PF00712">
    <property type="entry name" value="DNA_pol3_beta"/>
    <property type="match status" value="1"/>
</dbReference>
<keyword evidence="5 10" id="KW-0808">Transferase</keyword>
<evidence type="ECO:0000259" key="12">
    <source>
        <dbReference type="Pfam" id="PF02767"/>
    </source>
</evidence>
<keyword evidence="9" id="KW-0238">DNA-binding</keyword>
<dbReference type="InterPro" id="IPR022635">
    <property type="entry name" value="DNA_polIII_beta_C"/>
</dbReference>
<feature type="domain" description="DNA polymerase III beta sliding clamp N-terminal" evidence="11">
    <location>
        <begin position="6"/>
        <end position="122"/>
    </location>
</feature>
<dbReference type="InterPro" id="IPR022637">
    <property type="entry name" value="DNA_polIII_beta_cen"/>
</dbReference>
<dbReference type="InterPro" id="IPR022634">
    <property type="entry name" value="DNA_polIII_beta_N"/>
</dbReference>
<comment type="function">
    <text evidence="10">Confers DNA tethering and processivity to DNA polymerases and other proteins. Acts as a clamp, forming a ring around DNA (a reaction catalyzed by the clamp-loading complex) which diffuses in an ATP-independent manner freely and bidirectionally along dsDNA. Initially characterized for its ability to contact the catalytic subunit of DNA polymerase III (Pol III), a complex, multichain enzyme responsible for most of the replicative synthesis in bacteria; Pol III exhibits 3'-5' exonuclease proofreading activity. The beta chain is required for initiation of replication as well as for processivity of DNA replication.</text>
</comment>
<evidence type="ECO:0000256" key="10">
    <source>
        <dbReference type="PIRNR" id="PIRNR000804"/>
    </source>
</evidence>
<dbReference type="CDD" id="cd00140">
    <property type="entry name" value="beta_clamp"/>
    <property type="match status" value="1"/>
</dbReference>
<dbReference type="InterPro" id="IPR001001">
    <property type="entry name" value="DNA_polIII_beta"/>
</dbReference>
<keyword evidence="7 10" id="KW-0235">DNA replication</keyword>
<feature type="domain" description="DNA polymerase III beta sliding clamp C-terminal" evidence="13">
    <location>
        <begin position="250"/>
        <end position="369"/>
    </location>
</feature>
<dbReference type="EMBL" id="JAFEMC010000002">
    <property type="protein sequence ID" value="MBM6576361.1"/>
    <property type="molecule type" value="Genomic_DNA"/>
</dbReference>
<dbReference type="PANTHER" id="PTHR30478:SF0">
    <property type="entry name" value="BETA SLIDING CLAMP"/>
    <property type="match status" value="1"/>
</dbReference>